<dbReference type="CDD" id="cd01949">
    <property type="entry name" value="GGDEF"/>
    <property type="match status" value="1"/>
</dbReference>
<reference evidence="8 9" key="1">
    <citation type="submission" date="2016-10" db="EMBL/GenBank/DDBJ databases">
        <authorList>
            <person name="de Groot N.N."/>
        </authorList>
    </citation>
    <scope>NUCLEOTIDE SEQUENCE [LARGE SCALE GENOMIC DNA]</scope>
    <source>
        <strain evidence="8">MBHS1</strain>
    </source>
</reference>
<dbReference type="Gene3D" id="3.30.70.270">
    <property type="match status" value="1"/>
</dbReference>
<dbReference type="InterPro" id="IPR035965">
    <property type="entry name" value="PAS-like_dom_sf"/>
</dbReference>
<dbReference type="CDD" id="cd00130">
    <property type="entry name" value="PAS"/>
    <property type="match status" value="1"/>
</dbReference>
<dbReference type="SMART" id="SM00091">
    <property type="entry name" value="PAS"/>
    <property type="match status" value="1"/>
</dbReference>
<dbReference type="Proteomes" id="UP000236724">
    <property type="component" value="Unassembled WGS sequence"/>
</dbReference>
<dbReference type="InterPro" id="IPR001633">
    <property type="entry name" value="EAL_dom"/>
</dbReference>
<dbReference type="SUPFAM" id="SSF141868">
    <property type="entry name" value="EAL domain-like"/>
    <property type="match status" value="1"/>
</dbReference>
<dbReference type="InterPro" id="IPR011006">
    <property type="entry name" value="CheY-like_superfamily"/>
</dbReference>
<evidence type="ECO:0000256" key="1">
    <source>
        <dbReference type="ARBA" id="ARBA00012282"/>
    </source>
</evidence>
<dbReference type="AlphaFoldDB" id="A0A1H6FHN8"/>
<dbReference type="SUPFAM" id="SSF52172">
    <property type="entry name" value="CheY-like"/>
    <property type="match status" value="1"/>
</dbReference>
<feature type="domain" description="GGDEF" evidence="7">
    <location>
        <begin position="310"/>
        <end position="443"/>
    </location>
</feature>
<evidence type="ECO:0000256" key="2">
    <source>
        <dbReference type="ARBA" id="ARBA00022636"/>
    </source>
</evidence>
<dbReference type="NCBIfam" id="TIGR00254">
    <property type="entry name" value="GGDEF"/>
    <property type="match status" value="1"/>
</dbReference>
<dbReference type="Pfam" id="PF00563">
    <property type="entry name" value="EAL"/>
    <property type="match status" value="1"/>
</dbReference>
<dbReference type="SUPFAM" id="SSF55073">
    <property type="entry name" value="Nucleotide cyclase"/>
    <property type="match status" value="1"/>
</dbReference>
<feature type="domain" description="EAL" evidence="6">
    <location>
        <begin position="452"/>
        <end position="705"/>
    </location>
</feature>
<dbReference type="PROSITE" id="PS50112">
    <property type="entry name" value="PAS"/>
    <property type="match status" value="1"/>
</dbReference>
<dbReference type="SMART" id="SM00052">
    <property type="entry name" value="EAL"/>
    <property type="match status" value="1"/>
</dbReference>
<evidence type="ECO:0000259" key="7">
    <source>
        <dbReference type="PROSITE" id="PS50887"/>
    </source>
</evidence>
<dbReference type="InterPro" id="IPR000014">
    <property type="entry name" value="PAS"/>
</dbReference>
<dbReference type="PROSITE" id="PS50887">
    <property type="entry name" value="GGDEF"/>
    <property type="match status" value="1"/>
</dbReference>
<dbReference type="Gene3D" id="3.20.20.450">
    <property type="entry name" value="EAL domain"/>
    <property type="match status" value="1"/>
</dbReference>
<keyword evidence="3" id="KW-0597">Phosphoprotein</keyword>
<evidence type="ECO:0000259" key="4">
    <source>
        <dbReference type="PROSITE" id="PS50110"/>
    </source>
</evidence>
<keyword evidence="9" id="KW-1185">Reference proteome</keyword>
<dbReference type="GO" id="GO:0071111">
    <property type="term" value="F:cyclic-guanylate-specific phosphodiesterase activity"/>
    <property type="evidence" value="ECO:0007669"/>
    <property type="project" value="UniProtKB-EC"/>
</dbReference>
<dbReference type="SUPFAM" id="SSF55785">
    <property type="entry name" value="PYP-like sensor domain (PAS domain)"/>
    <property type="match status" value="1"/>
</dbReference>
<sequence length="706" mass="80318">MSEKQQASILVVDDTPANLALLENILSKEAYKVRVSPDGALAVRSVQSKAPDLILLDIRMPGMDGYEVCAQLKKNPQTCDIPVIFISALQETDDKIRAFAAGGVDYVTKPFQSEEVLARVKTHLNFQHLQKSLVSRNAQLRSLLSEQERIQHRLEEAAVVFEVSSEGIMLTDAQGVIHRVNPAFTELTGYTLEEVAGQTPRVLKSGHHDQEFYSQLWDKLTTEGCWEGEIWNRRKNGSVYPKWEMITAIRNNQHEIIGYVSQYSDLARRKLTEADIRYRGNYDPLTGLVNRYLLLERFAHAIKEHQRKQRKLSLLFIDLDRFKQLNDAMGYTIGDLLLQQVAKRIQSESREVDTAARLAGDEFVLMLTDQVDQMSSERVASRIIKVLNEPFEVDGYQVQLGACIGIAMFPDDGDNIEVLLRNADLAMFRAKENGRQQLQFFTDSMEKEFLERSRVESELRLAIEREELVMYYQPIIDLQTGKTIGVESLIRWQHPTLGLISPEKFIPIAEDTRLICPIGSWVLETVCRQLAKWHKQGLKLYASVNVSAYQIPQKVSPAWLQQLINEVDLPADRLVLEITESVFVKDVDKVAAWLKQVRALGFRIYLDDFGTGYSSLSYLKNFPVDAVKIDQAFVREVARHGSDQALVRAIVAMSEGLGLQVVAEGIETEEQSNTLRQFNCPYGQGYLFSEPVPAQRLYQFLQKNLK</sequence>
<dbReference type="InterPro" id="IPR001789">
    <property type="entry name" value="Sig_transdc_resp-reg_receiver"/>
</dbReference>
<dbReference type="Pfam" id="PF00072">
    <property type="entry name" value="Response_reg"/>
    <property type="match status" value="1"/>
</dbReference>
<dbReference type="GO" id="GO:0000160">
    <property type="term" value="P:phosphorelay signal transduction system"/>
    <property type="evidence" value="ECO:0007669"/>
    <property type="project" value="InterPro"/>
</dbReference>
<keyword evidence="2" id="KW-0973">c-di-GMP</keyword>
<dbReference type="PANTHER" id="PTHR44757">
    <property type="entry name" value="DIGUANYLATE CYCLASE DGCP"/>
    <property type="match status" value="1"/>
</dbReference>
<dbReference type="RefSeq" id="WP_177428698.1">
    <property type="nucleotide sequence ID" value="NZ_FMSV02000557.1"/>
</dbReference>
<evidence type="ECO:0000259" key="6">
    <source>
        <dbReference type="PROSITE" id="PS50883"/>
    </source>
</evidence>
<dbReference type="SMART" id="SM00448">
    <property type="entry name" value="REC"/>
    <property type="match status" value="1"/>
</dbReference>
<dbReference type="PROSITE" id="PS50883">
    <property type="entry name" value="EAL"/>
    <property type="match status" value="1"/>
</dbReference>
<dbReference type="PROSITE" id="PS50110">
    <property type="entry name" value="RESPONSE_REGULATORY"/>
    <property type="match status" value="1"/>
</dbReference>
<dbReference type="CDD" id="cd19920">
    <property type="entry name" value="REC_PA4781-like"/>
    <property type="match status" value="1"/>
</dbReference>
<accession>A0A1H6FHN8</accession>
<dbReference type="PANTHER" id="PTHR44757:SF2">
    <property type="entry name" value="BIOFILM ARCHITECTURE MAINTENANCE PROTEIN MBAA"/>
    <property type="match status" value="1"/>
</dbReference>
<dbReference type="EC" id="3.1.4.52" evidence="1"/>
<dbReference type="InterPro" id="IPR052155">
    <property type="entry name" value="Biofilm_reg_signaling"/>
</dbReference>
<dbReference type="InterPro" id="IPR000160">
    <property type="entry name" value="GGDEF_dom"/>
</dbReference>
<feature type="modified residue" description="4-aspartylphosphate" evidence="3">
    <location>
        <position position="57"/>
    </location>
</feature>
<keyword evidence="8" id="KW-0378">Hydrolase</keyword>
<dbReference type="Pfam" id="PF00990">
    <property type="entry name" value="GGDEF"/>
    <property type="match status" value="1"/>
</dbReference>
<dbReference type="Gene3D" id="3.40.50.2300">
    <property type="match status" value="1"/>
</dbReference>
<feature type="domain" description="Response regulatory" evidence="4">
    <location>
        <begin position="8"/>
        <end position="124"/>
    </location>
</feature>
<dbReference type="NCBIfam" id="TIGR00229">
    <property type="entry name" value="sensory_box"/>
    <property type="match status" value="1"/>
</dbReference>
<dbReference type="SMART" id="SM00267">
    <property type="entry name" value="GGDEF"/>
    <property type="match status" value="1"/>
</dbReference>
<name>A0A1H6FHN8_9GAMM</name>
<dbReference type="InterPro" id="IPR035919">
    <property type="entry name" value="EAL_sf"/>
</dbReference>
<evidence type="ECO:0000313" key="8">
    <source>
        <dbReference type="EMBL" id="SEH08941.1"/>
    </source>
</evidence>
<dbReference type="FunFam" id="3.20.20.450:FF:000001">
    <property type="entry name" value="Cyclic di-GMP phosphodiesterase yahA"/>
    <property type="match status" value="1"/>
</dbReference>
<dbReference type="Gene3D" id="3.30.450.20">
    <property type="entry name" value="PAS domain"/>
    <property type="match status" value="1"/>
</dbReference>
<proteinExistence type="predicted"/>
<feature type="domain" description="PAS" evidence="5">
    <location>
        <begin position="153"/>
        <end position="199"/>
    </location>
</feature>
<dbReference type="EMBL" id="FMSV02000557">
    <property type="protein sequence ID" value="SEH08941.1"/>
    <property type="molecule type" value="Genomic_DNA"/>
</dbReference>
<dbReference type="Pfam" id="PF13426">
    <property type="entry name" value="PAS_9"/>
    <property type="match status" value="1"/>
</dbReference>
<evidence type="ECO:0000313" key="9">
    <source>
        <dbReference type="Proteomes" id="UP000236724"/>
    </source>
</evidence>
<evidence type="ECO:0000259" key="5">
    <source>
        <dbReference type="PROSITE" id="PS50112"/>
    </source>
</evidence>
<evidence type="ECO:0000256" key="3">
    <source>
        <dbReference type="PROSITE-ProRule" id="PRU00169"/>
    </source>
</evidence>
<organism evidence="8 9">
    <name type="scientific">Candidatus Venteria ishoeyi</name>
    <dbReference type="NCBI Taxonomy" id="1899563"/>
    <lineage>
        <taxon>Bacteria</taxon>
        <taxon>Pseudomonadati</taxon>
        <taxon>Pseudomonadota</taxon>
        <taxon>Gammaproteobacteria</taxon>
        <taxon>Thiotrichales</taxon>
        <taxon>Thiotrichaceae</taxon>
        <taxon>Venteria</taxon>
    </lineage>
</organism>
<dbReference type="InterPro" id="IPR043128">
    <property type="entry name" value="Rev_trsase/Diguanyl_cyclase"/>
</dbReference>
<protein>
    <recommendedName>
        <fullName evidence="1">cyclic-guanylate-specific phosphodiesterase</fullName>
        <ecNumber evidence="1">3.1.4.52</ecNumber>
    </recommendedName>
</protein>
<dbReference type="CDD" id="cd01948">
    <property type="entry name" value="EAL"/>
    <property type="match status" value="1"/>
</dbReference>
<gene>
    <name evidence="8" type="primary">gmr_5</name>
    <name evidence="8" type="ORF">MBHS_04834</name>
</gene>
<dbReference type="InterPro" id="IPR029787">
    <property type="entry name" value="Nucleotide_cyclase"/>
</dbReference>